<dbReference type="InterPro" id="IPR053139">
    <property type="entry name" value="Surface_bspA-like"/>
</dbReference>
<dbReference type="Gene3D" id="3.80.10.10">
    <property type="entry name" value="Ribonuclease Inhibitor"/>
    <property type="match status" value="1"/>
</dbReference>
<dbReference type="Proteomes" id="UP001224775">
    <property type="component" value="Unassembled WGS sequence"/>
</dbReference>
<dbReference type="EMBL" id="JATAAI010000020">
    <property type="protein sequence ID" value="KAK1738634.1"/>
    <property type="molecule type" value="Genomic_DNA"/>
</dbReference>
<dbReference type="SUPFAM" id="SSF52058">
    <property type="entry name" value="L domain-like"/>
    <property type="match status" value="1"/>
</dbReference>
<reference evidence="1" key="1">
    <citation type="submission" date="2023-06" db="EMBL/GenBank/DDBJ databases">
        <title>Survivors Of The Sea: Transcriptome response of Skeletonema marinoi to long-term dormancy.</title>
        <authorList>
            <person name="Pinder M.I.M."/>
            <person name="Kourtchenko O."/>
            <person name="Robertson E.K."/>
            <person name="Larsson T."/>
            <person name="Maumus F."/>
            <person name="Osuna-Cruz C.M."/>
            <person name="Vancaester E."/>
            <person name="Stenow R."/>
            <person name="Vandepoele K."/>
            <person name="Ploug H."/>
            <person name="Bruchert V."/>
            <person name="Godhe A."/>
            <person name="Topel M."/>
        </authorList>
    </citation>
    <scope>NUCLEOTIDE SEQUENCE</scope>
    <source>
        <strain evidence="1">R05AC</strain>
    </source>
</reference>
<sequence length="187" mass="21435">MADNADDADGADVFMYRGGRAPRNVTHVVIDKSVEVIEDEAFELCENLVQVETHDGIRSVGRMAFWRCKSLRRINLRSAVEIGKSAFCRCVNLVSVEFGETVEIGLMAFWGCENLERLNFTSIIIIGTDSFSYCEALTDIEFSERLETIEAGAFRECKRLQRIAIPLKRDLFVYDDESEQYKQFYRC</sequence>
<dbReference type="InterPro" id="IPR032675">
    <property type="entry name" value="LRR_dom_sf"/>
</dbReference>
<gene>
    <name evidence="1" type="ORF">QTG54_010664</name>
</gene>
<organism evidence="1 2">
    <name type="scientific">Skeletonema marinoi</name>
    <dbReference type="NCBI Taxonomy" id="267567"/>
    <lineage>
        <taxon>Eukaryota</taxon>
        <taxon>Sar</taxon>
        <taxon>Stramenopiles</taxon>
        <taxon>Ochrophyta</taxon>
        <taxon>Bacillariophyta</taxon>
        <taxon>Coscinodiscophyceae</taxon>
        <taxon>Thalassiosirophycidae</taxon>
        <taxon>Thalassiosirales</taxon>
        <taxon>Skeletonemataceae</taxon>
        <taxon>Skeletonema</taxon>
        <taxon>Skeletonema marinoi-dohrnii complex</taxon>
    </lineage>
</organism>
<accession>A0AAD8Y3Z1</accession>
<proteinExistence type="predicted"/>
<evidence type="ECO:0000313" key="1">
    <source>
        <dbReference type="EMBL" id="KAK1738634.1"/>
    </source>
</evidence>
<protein>
    <recommendedName>
        <fullName evidence="3">Leucine-rich repeat domain-containing protein</fullName>
    </recommendedName>
</protein>
<dbReference type="InterPro" id="IPR026906">
    <property type="entry name" value="LRR_5"/>
</dbReference>
<dbReference type="PANTHER" id="PTHR45661">
    <property type="entry name" value="SURFACE ANTIGEN"/>
    <property type="match status" value="1"/>
</dbReference>
<evidence type="ECO:0008006" key="3">
    <source>
        <dbReference type="Google" id="ProtNLM"/>
    </source>
</evidence>
<keyword evidence="2" id="KW-1185">Reference proteome</keyword>
<feature type="non-terminal residue" evidence="1">
    <location>
        <position position="187"/>
    </location>
</feature>
<dbReference type="Pfam" id="PF13306">
    <property type="entry name" value="LRR_5"/>
    <property type="match status" value="1"/>
</dbReference>
<dbReference type="PANTHER" id="PTHR45661:SF3">
    <property type="entry name" value="IG-LIKE DOMAIN-CONTAINING PROTEIN"/>
    <property type="match status" value="1"/>
</dbReference>
<evidence type="ECO:0000313" key="2">
    <source>
        <dbReference type="Proteomes" id="UP001224775"/>
    </source>
</evidence>
<comment type="caution">
    <text evidence="1">The sequence shown here is derived from an EMBL/GenBank/DDBJ whole genome shotgun (WGS) entry which is preliminary data.</text>
</comment>
<dbReference type="AlphaFoldDB" id="A0AAD8Y3Z1"/>
<name>A0AAD8Y3Z1_9STRA</name>